<feature type="transmembrane region" description="Helical" evidence="3">
    <location>
        <begin position="67"/>
        <end position="87"/>
    </location>
</feature>
<feature type="transmembrane region" description="Helical" evidence="3">
    <location>
        <begin position="29"/>
        <end position="47"/>
    </location>
</feature>
<keyword evidence="2" id="KW-0665">Pyrimidine biosynthesis</keyword>
<keyword evidence="4" id="KW-0328">Glycosyltransferase</keyword>
<dbReference type="GO" id="GO:0004588">
    <property type="term" value="F:orotate phosphoribosyltransferase activity"/>
    <property type="evidence" value="ECO:0000318"/>
    <property type="project" value="GO_Central"/>
</dbReference>
<evidence type="ECO:0000256" key="2">
    <source>
        <dbReference type="ARBA" id="ARBA00022975"/>
    </source>
</evidence>
<keyword evidence="3" id="KW-1133">Transmembrane helix</keyword>
<dbReference type="InterPro" id="IPR029057">
    <property type="entry name" value="PRTase-like"/>
</dbReference>
<dbReference type="EMBL" id="EQ973775">
    <property type="protein sequence ID" value="EEF50613.1"/>
    <property type="molecule type" value="Genomic_DNA"/>
</dbReference>
<dbReference type="InParanoid" id="B9RE05"/>
<dbReference type="eggNOG" id="KOG1377">
    <property type="taxonomic scope" value="Eukaryota"/>
</dbReference>
<dbReference type="STRING" id="3988.B9RE05"/>
<accession>B9RE05</accession>
<reference evidence="5" key="1">
    <citation type="journal article" date="2010" name="Nat. Biotechnol.">
        <title>Draft genome sequence of the oilseed species Ricinus communis.</title>
        <authorList>
            <person name="Chan A.P."/>
            <person name="Crabtree J."/>
            <person name="Zhao Q."/>
            <person name="Lorenzi H."/>
            <person name="Orvis J."/>
            <person name="Puiu D."/>
            <person name="Melake-Berhan A."/>
            <person name="Jones K.M."/>
            <person name="Redman J."/>
            <person name="Chen G."/>
            <person name="Cahoon E.B."/>
            <person name="Gedil M."/>
            <person name="Stanke M."/>
            <person name="Haas B.J."/>
            <person name="Wortman J.R."/>
            <person name="Fraser-Liggett C.M."/>
            <person name="Ravel J."/>
            <person name="Rabinowicz P.D."/>
        </authorList>
    </citation>
    <scope>NUCLEOTIDE SEQUENCE [LARGE SCALE GENOMIC DNA]</scope>
    <source>
        <strain evidence="5">cv. Hale</strain>
    </source>
</reference>
<dbReference type="PANTHER" id="PTHR19278:SF9">
    <property type="entry name" value="URIDINE 5'-MONOPHOSPHATE SYNTHASE"/>
    <property type="match status" value="1"/>
</dbReference>
<evidence type="ECO:0000313" key="5">
    <source>
        <dbReference type="Proteomes" id="UP000008311"/>
    </source>
</evidence>
<dbReference type="AlphaFoldDB" id="B9RE05"/>
<dbReference type="GO" id="GO:0006222">
    <property type="term" value="P:UMP biosynthetic process"/>
    <property type="evidence" value="ECO:0000318"/>
    <property type="project" value="GO_Central"/>
</dbReference>
<evidence type="ECO:0000256" key="1">
    <source>
        <dbReference type="ARBA" id="ARBA00004725"/>
    </source>
</evidence>
<evidence type="ECO:0000256" key="3">
    <source>
        <dbReference type="SAM" id="Phobius"/>
    </source>
</evidence>
<comment type="pathway">
    <text evidence="1">Pyrimidine metabolism; UMP biosynthesis via de novo pathway.</text>
</comment>
<dbReference type="InterPro" id="IPR000836">
    <property type="entry name" value="PRTase_dom"/>
</dbReference>
<proteinExistence type="predicted"/>
<organism evidence="4 5">
    <name type="scientific">Ricinus communis</name>
    <name type="common">Castor bean</name>
    <dbReference type="NCBI Taxonomy" id="3988"/>
    <lineage>
        <taxon>Eukaryota</taxon>
        <taxon>Viridiplantae</taxon>
        <taxon>Streptophyta</taxon>
        <taxon>Embryophyta</taxon>
        <taxon>Tracheophyta</taxon>
        <taxon>Spermatophyta</taxon>
        <taxon>Magnoliopsida</taxon>
        <taxon>eudicotyledons</taxon>
        <taxon>Gunneridae</taxon>
        <taxon>Pentapetalae</taxon>
        <taxon>rosids</taxon>
        <taxon>fabids</taxon>
        <taxon>Malpighiales</taxon>
        <taxon>Euphorbiaceae</taxon>
        <taxon>Acalyphoideae</taxon>
        <taxon>Acalypheae</taxon>
        <taxon>Ricinus</taxon>
    </lineage>
</organism>
<dbReference type="GO" id="GO:0004590">
    <property type="term" value="F:orotidine-5'-phosphate decarboxylase activity"/>
    <property type="evidence" value="ECO:0000318"/>
    <property type="project" value="GO_Central"/>
</dbReference>
<dbReference type="SUPFAM" id="SSF53271">
    <property type="entry name" value="PRTase-like"/>
    <property type="match status" value="1"/>
</dbReference>
<keyword evidence="3" id="KW-0812">Transmembrane</keyword>
<name>B9RE05_RICCO</name>
<sequence length="144" mass="15844">MESLILQLHKISVVKFGSFKLKSGITSPIYMDLRLIISYLFLLRHISQTLISSVSSSSFDLIYGVPYTALPIATCVCISNNILMVMCRKGVKDYRMERAIECAFSNGQTCLIVEDLVTSSTSVLKTAAPFRAAGLNVTNTVILI</sequence>
<gene>
    <name evidence="4" type="ORF">RCOM_1617220</name>
</gene>
<dbReference type="GO" id="GO:0019856">
    <property type="term" value="P:pyrimidine nucleobase biosynthetic process"/>
    <property type="evidence" value="ECO:0000318"/>
    <property type="project" value="GO_Central"/>
</dbReference>
<dbReference type="Proteomes" id="UP000008311">
    <property type="component" value="Unassembled WGS sequence"/>
</dbReference>
<keyword evidence="3" id="KW-0472">Membrane</keyword>
<keyword evidence="5" id="KW-1185">Reference proteome</keyword>
<dbReference type="EC" id="2.4.2.10" evidence="4"/>
<protein>
    <submittedName>
        <fullName evidence="4">Orotate phosphoribosyltransferase, putative</fullName>
        <ecNumber evidence="4">2.4.2.10</ecNumber>
    </submittedName>
</protein>
<dbReference type="PANTHER" id="PTHR19278">
    <property type="entry name" value="OROTATE PHOSPHORIBOSYLTRANSFERASE"/>
    <property type="match status" value="1"/>
</dbReference>
<keyword evidence="4" id="KW-0808">Transferase</keyword>
<evidence type="ECO:0000313" key="4">
    <source>
        <dbReference type="EMBL" id="EEF50613.1"/>
    </source>
</evidence>
<dbReference type="Gene3D" id="3.40.50.2020">
    <property type="match status" value="1"/>
</dbReference>
<dbReference type="CDD" id="cd06223">
    <property type="entry name" value="PRTases_typeI"/>
    <property type="match status" value="1"/>
</dbReference>